<dbReference type="GO" id="GO:0004067">
    <property type="term" value="F:asparaginase activity"/>
    <property type="evidence" value="ECO:0007669"/>
    <property type="project" value="UniProtKB-UniRule"/>
</dbReference>
<dbReference type="InterPro" id="IPR006034">
    <property type="entry name" value="Asparaginase/glutaminase-like"/>
</dbReference>
<feature type="domain" description="L-asparaginase N-terminal" evidence="2">
    <location>
        <begin position="5"/>
        <end position="102"/>
    </location>
</feature>
<dbReference type="AlphaFoldDB" id="A0A6F8U0P9"/>
<dbReference type="Gene3D" id="3.40.50.1170">
    <property type="entry name" value="L-asparaginase, N-terminal domain"/>
    <property type="match status" value="1"/>
</dbReference>
<keyword evidence="4" id="KW-1185">Reference proteome</keyword>
<gene>
    <name evidence="3" type="ORF">HHSLTHF2_11170</name>
</gene>
<dbReference type="InterPro" id="IPR036152">
    <property type="entry name" value="Asp/glu_Ase-like_sf"/>
</dbReference>
<name>A0A6F8U0P9_9GAMM</name>
<evidence type="ECO:0000313" key="3">
    <source>
        <dbReference type="EMBL" id="BCB07227.1"/>
    </source>
</evidence>
<dbReference type="PIRSF" id="PIRSF001220">
    <property type="entry name" value="L-ASNase_gatD"/>
    <property type="match status" value="1"/>
</dbReference>
<dbReference type="EMBL" id="AP022843">
    <property type="protein sequence ID" value="BCB07227.1"/>
    <property type="molecule type" value="Genomic_DNA"/>
</dbReference>
<dbReference type="PIRSF" id="PIRSF500176">
    <property type="entry name" value="L_ASNase"/>
    <property type="match status" value="1"/>
</dbReference>
<accession>A0A6F8U0P9</accession>
<reference evidence="3 4" key="1">
    <citation type="submission" date="2020-03" db="EMBL/GenBank/DDBJ databases">
        <title>Complete Genome Sequence of Halomonas hydrothermalis Strain Slthf2, Halophilic Bacterium Isolated from Deep-Sea Hydrothermal-Vent Environments.</title>
        <authorList>
            <person name="Takeyama N."/>
            <person name="Huang M."/>
            <person name="Sato K."/>
            <person name="Galipon J."/>
            <person name="Arakawa K."/>
        </authorList>
    </citation>
    <scope>NUCLEOTIDE SEQUENCE [LARGE SCALE GENOMIC DNA]</scope>
    <source>
        <strain evidence="3 4">Slthf2</strain>
    </source>
</reference>
<feature type="binding site" evidence="1">
    <location>
        <begin position="61"/>
        <end position="62"/>
    </location>
    <ligand>
        <name>substrate</name>
    </ligand>
</feature>
<evidence type="ECO:0000259" key="2">
    <source>
        <dbReference type="Pfam" id="PF00710"/>
    </source>
</evidence>
<dbReference type="Pfam" id="PF00710">
    <property type="entry name" value="Asparaginase"/>
    <property type="match status" value="1"/>
</dbReference>
<evidence type="ECO:0000256" key="1">
    <source>
        <dbReference type="PIRSR" id="PIRSR001220-2"/>
    </source>
</evidence>
<dbReference type="Proteomes" id="UP000502259">
    <property type="component" value="Chromosome"/>
</dbReference>
<dbReference type="SUPFAM" id="SSF53774">
    <property type="entry name" value="Glutaminase/Asparaginase"/>
    <property type="match status" value="1"/>
</dbReference>
<dbReference type="InterPro" id="IPR037152">
    <property type="entry name" value="L-asparaginase_N_sf"/>
</dbReference>
<dbReference type="PROSITE" id="PS51732">
    <property type="entry name" value="ASN_GLN_ASE_3"/>
    <property type="match status" value="1"/>
</dbReference>
<dbReference type="InterPro" id="IPR027474">
    <property type="entry name" value="L-asparaginase_N"/>
</dbReference>
<feature type="binding site" evidence="1">
    <location>
        <position position="28"/>
    </location>
    <ligand>
        <name>substrate</name>
    </ligand>
</feature>
<protein>
    <recommendedName>
        <fullName evidence="2">L-asparaginase N-terminal domain-containing protein</fullName>
    </recommendedName>
</protein>
<organism evidence="3 4">
    <name type="scientific">Halomonas hydrothermalis</name>
    <dbReference type="NCBI Taxonomy" id="115561"/>
    <lineage>
        <taxon>Bacteria</taxon>
        <taxon>Pseudomonadati</taxon>
        <taxon>Pseudomonadota</taxon>
        <taxon>Gammaproteobacteria</taxon>
        <taxon>Oceanospirillales</taxon>
        <taxon>Halomonadaceae</taxon>
        <taxon>Halomonas</taxon>
    </lineage>
</organism>
<sequence>MPVGDLLSDIAVPDGFTLHAEQIAQLDSKDMDFATWHDLYVRSEYWLAQDDVAGLIIVHGTDAREETSYFLLSLIQRSKPIVLSGAMLRVTTSIFNGPQNCVTQLPWRLR</sequence>
<proteinExistence type="predicted"/>
<evidence type="ECO:0000313" key="4">
    <source>
        <dbReference type="Proteomes" id="UP000502259"/>
    </source>
</evidence>